<dbReference type="InterPro" id="IPR005126">
    <property type="entry name" value="NapC/NirT_cyt_c_N"/>
</dbReference>
<evidence type="ECO:0000256" key="3">
    <source>
        <dbReference type="ARBA" id="ARBA00022617"/>
    </source>
</evidence>
<evidence type="ECO:0000256" key="6">
    <source>
        <dbReference type="ARBA" id="ARBA00023004"/>
    </source>
</evidence>
<reference evidence="8 9" key="1">
    <citation type="submission" date="2019-07" db="EMBL/GenBank/DDBJ databases">
        <title>Whole genome shotgun sequence of Vibrio sagamiensis NBRC 104589.</title>
        <authorList>
            <person name="Hosoyama A."/>
            <person name="Uohara A."/>
            <person name="Ohji S."/>
            <person name="Ichikawa N."/>
        </authorList>
    </citation>
    <scope>NUCLEOTIDE SEQUENCE [LARGE SCALE GENOMIC DNA]</scope>
    <source>
        <strain evidence="8 9">NBRC 104589</strain>
    </source>
</reference>
<evidence type="ECO:0000259" key="7">
    <source>
        <dbReference type="Pfam" id="PF03264"/>
    </source>
</evidence>
<dbReference type="Gene3D" id="1.10.3820.10">
    <property type="entry name" value="Di-heme elbow motif domain"/>
    <property type="match status" value="1"/>
</dbReference>
<proteinExistence type="predicted"/>
<dbReference type="EMBL" id="BJXJ01000015">
    <property type="protein sequence ID" value="GEM75737.1"/>
    <property type="molecule type" value="Genomic_DNA"/>
</dbReference>
<keyword evidence="9" id="KW-1185">Reference proteome</keyword>
<keyword evidence="4" id="KW-0479">Metal-binding</keyword>
<dbReference type="SUPFAM" id="SSF48695">
    <property type="entry name" value="Multiheme cytochromes"/>
    <property type="match status" value="1"/>
</dbReference>
<evidence type="ECO:0000256" key="1">
    <source>
        <dbReference type="ARBA" id="ARBA00004196"/>
    </source>
</evidence>
<dbReference type="GO" id="GO:0046872">
    <property type="term" value="F:metal ion binding"/>
    <property type="evidence" value="ECO:0007669"/>
    <property type="project" value="UniProtKB-KW"/>
</dbReference>
<dbReference type="AlphaFoldDB" id="A0A511QEX2"/>
<name>A0A511QEX2_9VIBR</name>
<gene>
    <name evidence="8" type="ORF">VSA01S_18490</name>
</gene>
<dbReference type="Pfam" id="PF03264">
    <property type="entry name" value="Cytochrom_NNT"/>
    <property type="match status" value="1"/>
</dbReference>
<accession>A0A511QEX2</accession>
<dbReference type="InterPro" id="IPR036280">
    <property type="entry name" value="Multihaem_cyt_sf"/>
</dbReference>
<dbReference type="InterPro" id="IPR038266">
    <property type="entry name" value="NapC/NirT_cytc_sf"/>
</dbReference>
<feature type="domain" description="NapC/NirT cytochrome c N-terminal" evidence="7">
    <location>
        <begin position="1"/>
        <end position="130"/>
    </location>
</feature>
<dbReference type="InterPro" id="IPR051174">
    <property type="entry name" value="Cytochrome_c-type_ET"/>
</dbReference>
<protein>
    <submittedName>
        <fullName evidence="8">Cytochrome c-type protein</fullName>
    </submittedName>
</protein>
<dbReference type="PANTHER" id="PTHR30333">
    <property type="entry name" value="CYTOCHROME C-TYPE PROTEIN"/>
    <property type="match status" value="1"/>
</dbReference>
<dbReference type="GO" id="GO:0009061">
    <property type="term" value="P:anaerobic respiration"/>
    <property type="evidence" value="ECO:0007669"/>
    <property type="project" value="TreeGrafter"/>
</dbReference>
<organism evidence="8 9">
    <name type="scientific">Vibrio sagamiensis NBRC 104589</name>
    <dbReference type="NCBI Taxonomy" id="1219064"/>
    <lineage>
        <taxon>Bacteria</taxon>
        <taxon>Pseudomonadati</taxon>
        <taxon>Pseudomonadota</taxon>
        <taxon>Gammaproteobacteria</taxon>
        <taxon>Vibrionales</taxon>
        <taxon>Vibrionaceae</taxon>
        <taxon>Vibrio</taxon>
    </lineage>
</organism>
<evidence type="ECO:0000256" key="5">
    <source>
        <dbReference type="ARBA" id="ARBA00022982"/>
    </source>
</evidence>
<sequence length="322" mass="37160">MKIPYDDYIKSSHYTNKHGVSAQCKDCHINEQSNIEYFTAKLGGIKDIWFEATGKIDTKEKYEEHRMEMAQNVWKQMKANNSATCRSCHSYAKMNFEKMSSRAKQQMQIAASKNQSCIDCHKGIAHTLPKVKSDTFTINELKIGATAYTTTISPLYNDQDFTEIKAKILPYTQFKILDKNNGAIKIELTGWREAHKNLLYAIKGKRITDAVIRGLESINKTGQTYYNNTTKKSWKELTVIAWIKDVSVTLNINQQWEINKFEYESKCAQCHQKVQEHHFSSNDWPAQFKGMARQAKLTKNETQGILKYLQYHSSDQLNNLGK</sequence>
<evidence type="ECO:0000256" key="4">
    <source>
        <dbReference type="ARBA" id="ARBA00022723"/>
    </source>
</evidence>
<evidence type="ECO:0000313" key="8">
    <source>
        <dbReference type="EMBL" id="GEM75737.1"/>
    </source>
</evidence>
<dbReference type="GO" id="GO:0030313">
    <property type="term" value="C:cell envelope"/>
    <property type="evidence" value="ECO:0007669"/>
    <property type="project" value="UniProtKB-SubCell"/>
</dbReference>
<comment type="subcellular location">
    <subcellularLocation>
        <location evidence="1">Cell envelope</location>
    </subcellularLocation>
</comment>
<evidence type="ECO:0000313" key="9">
    <source>
        <dbReference type="Proteomes" id="UP000321922"/>
    </source>
</evidence>
<dbReference type="Proteomes" id="UP000321922">
    <property type="component" value="Unassembled WGS sequence"/>
</dbReference>
<keyword evidence="5" id="KW-0249">Electron transport</keyword>
<keyword evidence="3" id="KW-0349">Heme</keyword>
<keyword evidence="2" id="KW-0813">Transport</keyword>
<comment type="caution">
    <text evidence="8">The sequence shown here is derived from an EMBL/GenBank/DDBJ whole genome shotgun (WGS) entry which is preliminary data.</text>
</comment>
<dbReference type="PANTHER" id="PTHR30333:SF3">
    <property type="entry name" value="CYTOCHROME C-TYPE PROTEIN TORY"/>
    <property type="match status" value="1"/>
</dbReference>
<keyword evidence="6" id="KW-0408">Iron</keyword>
<dbReference type="GO" id="GO:0009055">
    <property type="term" value="F:electron transfer activity"/>
    <property type="evidence" value="ECO:0007669"/>
    <property type="project" value="TreeGrafter"/>
</dbReference>
<evidence type="ECO:0000256" key="2">
    <source>
        <dbReference type="ARBA" id="ARBA00022448"/>
    </source>
</evidence>